<dbReference type="PATRIC" id="fig|1502723.3.peg.4120"/>
<dbReference type="AlphaFoldDB" id="A0A0D8BAY5"/>
<organism evidence="2 3">
    <name type="scientific">Frankia torreyi</name>
    <dbReference type="NCBI Taxonomy" id="1856"/>
    <lineage>
        <taxon>Bacteria</taxon>
        <taxon>Bacillati</taxon>
        <taxon>Actinomycetota</taxon>
        <taxon>Actinomycetes</taxon>
        <taxon>Frankiales</taxon>
        <taxon>Frankiaceae</taxon>
        <taxon>Frankia</taxon>
    </lineage>
</organism>
<reference evidence="2 3" key="2">
    <citation type="journal article" date="2016" name="Genome Announc.">
        <title>Permanent Draft Genome Sequences for Two Variants of Frankia sp. Strain CpI1, the First Frankia Strain Isolated from Root Nodules of Comptonia peregrina.</title>
        <authorList>
            <person name="Oshone R."/>
            <person name="Hurst S.G.IV."/>
            <person name="Abebe-Akele F."/>
            <person name="Simpson S."/>
            <person name="Morris K."/>
            <person name="Thomas W.K."/>
            <person name="Tisa L.S."/>
        </authorList>
    </citation>
    <scope>NUCLEOTIDE SEQUENCE [LARGE SCALE GENOMIC DNA]</scope>
    <source>
        <strain evidence="3">CpI1-S</strain>
    </source>
</reference>
<proteinExistence type="predicted"/>
<keyword evidence="3" id="KW-1185">Reference proteome</keyword>
<gene>
    <name evidence="2" type="ORF">FF36_04391</name>
</gene>
<dbReference type="EMBL" id="JYFN01000039">
    <property type="protein sequence ID" value="KJE21341.1"/>
    <property type="molecule type" value="Genomic_DNA"/>
</dbReference>
<sequence>MTGRSLPIQRDETDIAASGYAVKATAGRRASDVNGTDSDVNGTDVDSRQEWPR</sequence>
<name>A0A0D8BAY5_9ACTN</name>
<accession>A0A0D8BAY5</accession>
<dbReference type="Proteomes" id="UP000032545">
    <property type="component" value="Unassembled WGS sequence"/>
</dbReference>
<protein>
    <submittedName>
        <fullName evidence="2">Uncharacterized protein</fullName>
    </submittedName>
</protein>
<evidence type="ECO:0000313" key="3">
    <source>
        <dbReference type="Proteomes" id="UP000032545"/>
    </source>
</evidence>
<reference evidence="3" key="1">
    <citation type="submission" date="2015-02" db="EMBL/GenBank/DDBJ databases">
        <title>Draft Genome of Frankia sp. CpI1-S.</title>
        <authorList>
            <person name="Oshone R.T."/>
            <person name="Ngom M."/>
            <person name="Ghodhbane-Gtari F."/>
            <person name="Gtari M."/>
            <person name="Morris K."/>
            <person name="Thomas K."/>
            <person name="Sen A."/>
            <person name="Tisa L.S."/>
        </authorList>
    </citation>
    <scope>NUCLEOTIDE SEQUENCE [LARGE SCALE GENOMIC DNA]</scope>
    <source>
        <strain evidence="3">CpI1-S</strain>
    </source>
</reference>
<feature type="region of interest" description="Disordered" evidence="1">
    <location>
        <begin position="24"/>
        <end position="53"/>
    </location>
</feature>
<evidence type="ECO:0000313" key="2">
    <source>
        <dbReference type="EMBL" id="KJE21341.1"/>
    </source>
</evidence>
<evidence type="ECO:0000256" key="1">
    <source>
        <dbReference type="SAM" id="MobiDB-lite"/>
    </source>
</evidence>
<comment type="caution">
    <text evidence="2">The sequence shown here is derived from an EMBL/GenBank/DDBJ whole genome shotgun (WGS) entry which is preliminary data.</text>
</comment>